<keyword evidence="3" id="KW-1185">Reference proteome</keyword>
<gene>
    <name evidence="2" type="ORF">Pmani_025603</name>
</gene>
<evidence type="ECO:0000256" key="1">
    <source>
        <dbReference type="SAM" id="MobiDB-lite"/>
    </source>
</evidence>
<feature type="compositionally biased region" description="Basic and acidic residues" evidence="1">
    <location>
        <begin position="45"/>
        <end position="71"/>
    </location>
</feature>
<evidence type="ECO:0000313" key="3">
    <source>
        <dbReference type="Proteomes" id="UP001292094"/>
    </source>
</evidence>
<evidence type="ECO:0000313" key="2">
    <source>
        <dbReference type="EMBL" id="KAK4302303.1"/>
    </source>
</evidence>
<dbReference type="EMBL" id="JAWZYT010002754">
    <property type="protein sequence ID" value="KAK4302303.1"/>
    <property type="molecule type" value="Genomic_DNA"/>
</dbReference>
<feature type="region of interest" description="Disordered" evidence="1">
    <location>
        <begin position="24"/>
        <end position="98"/>
    </location>
</feature>
<dbReference type="AlphaFoldDB" id="A0AAE1P6E5"/>
<proteinExistence type="predicted"/>
<accession>A0AAE1P6E5</accession>
<organism evidence="2 3">
    <name type="scientific">Petrolisthes manimaculis</name>
    <dbReference type="NCBI Taxonomy" id="1843537"/>
    <lineage>
        <taxon>Eukaryota</taxon>
        <taxon>Metazoa</taxon>
        <taxon>Ecdysozoa</taxon>
        <taxon>Arthropoda</taxon>
        <taxon>Crustacea</taxon>
        <taxon>Multicrustacea</taxon>
        <taxon>Malacostraca</taxon>
        <taxon>Eumalacostraca</taxon>
        <taxon>Eucarida</taxon>
        <taxon>Decapoda</taxon>
        <taxon>Pleocyemata</taxon>
        <taxon>Anomura</taxon>
        <taxon>Galatheoidea</taxon>
        <taxon>Porcellanidae</taxon>
        <taxon>Petrolisthes</taxon>
    </lineage>
</organism>
<feature type="compositionally biased region" description="Gly residues" evidence="1">
    <location>
        <begin position="88"/>
        <end position="98"/>
    </location>
</feature>
<protein>
    <submittedName>
        <fullName evidence="2">Uncharacterized protein</fullName>
    </submittedName>
</protein>
<dbReference type="Proteomes" id="UP001292094">
    <property type="component" value="Unassembled WGS sequence"/>
</dbReference>
<sequence length="98" mass="11175">MPDTREITPREGLMGEELRQVMWKNPRKRMREGRRAGRGNGSDDIMGHQDKGDGGIEVREERRHQKPDHPLLHFYTPPQKPFRSSVKTGGGGGVVEEE</sequence>
<name>A0AAE1P6E5_9EUCA</name>
<comment type="caution">
    <text evidence="2">The sequence shown here is derived from an EMBL/GenBank/DDBJ whole genome shotgun (WGS) entry which is preliminary data.</text>
</comment>
<reference evidence="2" key="1">
    <citation type="submission" date="2023-11" db="EMBL/GenBank/DDBJ databases">
        <title>Genome assemblies of two species of porcelain crab, Petrolisthes cinctipes and Petrolisthes manimaculis (Anomura: Porcellanidae).</title>
        <authorList>
            <person name="Angst P."/>
        </authorList>
    </citation>
    <scope>NUCLEOTIDE SEQUENCE</scope>
    <source>
        <strain evidence="2">PB745_02</strain>
        <tissue evidence="2">Gill</tissue>
    </source>
</reference>